<dbReference type="AlphaFoldDB" id="A0A6A4GLX3"/>
<accession>A0A6A4GLX3</accession>
<dbReference type="SMART" id="SM00903">
    <property type="entry name" value="Flavin_Reduct"/>
    <property type="match status" value="1"/>
</dbReference>
<dbReference type="OrthoDB" id="298012at2759"/>
<proteinExistence type="predicted"/>
<dbReference type="PANTHER" id="PTHR43812:SF2">
    <property type="entry name" value="FLAVIN REDUCTASE LIKE DOMAIN-CONTAINING PROTEIN"/>
    <property type="match status" value="1"/>
</dbReference>
<gene>
    <name evidence="2" type="ORF">BT96DRAFT_739672</name>
</gene>
<name>A0A6A4GLX3_9AGAR</name>
<dbReference type="GO" id="GO:0010181">
    <property type="term" value="F:FMN binding"/>
    <property type="evidence" value="ECO:0007669"/>
    <property type="project" value="InterPro"/>
</dbReference>
<evidence type="ECO:0000259" key="1">
    <source>
        <dbReference type="SMART" id="SM00903"/>
    </source>
</evidence>
<dbReference type="EMBL" id="ML769850">
    <property type="protein sequence ID" value="KAE9386752.1"/>
    <property type="molecule type" value="Genomic_DNA"/>
</dbReference>
<reference evidence="2" key="1">
    <citation type="journal article" date="2019" name="Environ. Microbiol.">
        <title>Fungal ecological strategies reflected in gene transcription - a case study of two litter decomposers.</title>
        <authorList>
            <person name="Barbi F."/>
            <person name="Kohler A."/>
            <person name="Barry K."/>
            <person name="Baskaran P."/>
            <person name="Daum C."/>
            <person name="Fauchery L."/>
            <person name="Ihrmark K."/>
            <person name="Kuo A."/>
            <person name="LaButti K."/>
            <person name="Lipzen A."/>
            <person name="Morin E."/>
            <person name="Grigoriev I.V."/>
            <person name="Henrissat B."/>
            <person name="Lindahl B."/>
            <person name="Martin F."/>
        </authorList>
    </citation>
    <scope>NUCLEOTIDE SEQUENCE</scope>
    <source>
        <strain evidence="2">JB14</strain>
    </source>
</reference>
<organism evidence="2 3">
    <name type="scientific">Gymnopus androsaceus JB14</name>
    <dbReference type="NCBI Taxonomy" id="1447944"/>
    <lineage>
        <taxon>Eukaryota</taxon>
        <taxon>Fungi</taxon>
        <taxon>Dikarya</taxon>
        <taxon>Basidiomycota</taxon>
        <taxon>Agaricomycotina</taxon>
        <taxon>Agaricomycetes</taxon>
        <taxon>Agaricomycetidae</taxon>
        <taxon>Agaricales</taxon>
        <taxon>Marasmiineae</taxon>
        <taxon>Omphalotaceae</taxon>
        <taxon>Gymnopus</taxon>
    </lineage>
</organism>
<protein>
    <recommendedName>
        <fullName evidence="1">Flavin reductase like domain-containing protein</fullName>
    </recommendedName>
</protein>
<sequence length="221" mass="24465">MFYQPGVTDHNLPHDPFKACVVPRPIGWITTLNNDGSTNLAPFSQFNNLNFDPPLVMFSANETPEGRKDTVINVERQKEFTWSLATWELREQVNITSEGVPYGTDEYTMAKLTREEGNVIKTPMVAESPVKFECKYHSTIRIPGNGAMGNIDIVIGQVVGVHISDSVLTNGKLDILKTKPIARCGYYQYAVISEPSQIFDMIMPGGPTALAGLEGSVKENR</sequence>
<dbReference type="Pfam" id="PF01613">
    <property type="entry name" value="Flavin_Reduct"/>
    <property type="match status" value="1"/>
</dbReference>
<dbReference type="Proteomes" id="UP000799118">
    <property type="component" value="Unassembled WGS sequence"/>
</dbReference>
<evidence type="ECO:0000313" key="2">
    <source>
        <dbReference type="EMBL" id="KAE9386752.1"/>
    </source>
</evidence>
<feature type="domain" description="Flavin reductase like" evidence="1">
    <location>
        <begin position="19"/>
        <end position="175"/>
    </location>
</feature>
<feature type="non-terminal residue" evidence="2">
    <location>
        <position position="221"/>
    </location>
</feature>
<dbReference type="SUPFAM" id="SSF50475">
    <property type="entry name" value="FMN-binding split barrel"/>
    <property type="match status" value="1"/>
</dbReference>
<dbReference type="PANTHER" id="PTHR43812">
    <property type="entry name" value="BLR2425 PROTEIN"/>
    <property type="match status" value="1"/>
</dbReference>
<dbReference type="InterPro" id="IPR012349">
    <property type="entry name" value="Split_barrel_FMN-bd"/>
</dbReference>
<evidence type="ECO:0000313" key="3">
    <source>
        <dbReference type="Proteomes" id="UP000799118"/>
    </source>
</evidence>
<dbReference type="Gene3D" id="2.30.110.10">
    <property type="entry name" value="Electron Transport, Fmn-binding Protein, Chain A"/>
    <property type="match status" value="1"/>
</dbReference>
<dbReference type="InterPro" id="IPR002563">
    <property type="entry name" value="Flavin_Rdtase-like_dom"/>
</dbReference>
<keyword evidence="3" id="KW-1185">Reference proteome</keyword>